<keyword evidence="2" id="KW-1185">Reference proteome</keyword>
<sequence length="101" mass="12124">MAKNIEELFKKATDNYGKENYEASYCSFSYIADYPNSNLSNDAKFWLAKHLEYGFCIEKNKKKTFEYYSQVYDNSKSKFREKARNRLMNFYYYGIGTDKDE</sequence>
<dbReference type="InterPro" id="IPR011990">
    <property type="entry name" value="TPR-like_helical_dom_sf"/>
</dbReference>
<dbReference type="Gene3D" id="1.25.40.10">
    <property type="entry name" value="Tetratricopeptide repeat domain"/>
    <property type="match status" value="1"/>
</dbReference>
<evidence type="ECO:0000313" key="2">
    <source>
        <dbReference type="Proteomes" id="UP000789901"/>
    </source>
</evidence>
<name>A0ABN7UM69_GIGMA</name>
<dbReference type="Proteomes" id="UP000789901">
    <property type="component" value="Unassembled WGS sequence"/>
</dbReference>
<evidence type="ECO:0000313" key="1">
    <source>
        <dbReference type="EMBL" id="CAG8622080.1"/>
    </source>
</evidence>
<dbReference type="EMBL" id="CAJVQB010003941">
    <property type="protein sequence ID" value="CAG8622080.1"/>
    <property type="molecule type" value="Genomic_DNA"/>
</dbReference>
<reference evidence="1 2" key="1">
    <citation type="submission" date="2021-06" db="EMBL/GenBank/DDBJ databases">
        <authorList>
            <person name="Kallberg Y."/>
            <person name="Tangrot J."/>
            <person name="Rosling A."/>
        </authorList>
    </citation>
    <scope>NUCLEOTIDE SEQUENCE [LARGE SCALE GENOMIC DNA]</scope>
    <source>
        <strain evidence="1 2">120-4 pot B 10/14</strain>
    </source>
</reference>
<accession>A0ABN7UM69</accession>
<proteinExistence type="predicted"/>
<comment type="caution">
    <text evidence="1">The sequence shown here is derived from an EMBL/GenBank/DDBJ whole genome shotgun (WGS) entry which is preliminary data.</text>
</comment>
<organism evidence="1 2">
    <name type="scientific">Gigaspora margarita</name>
    <dbReference type="NCBI Taxonomy" id="4874"/>
    <lineage>
        <taxon>Eukaryota</taxon>
        <taxon>Fungi</taxon>
        <taxon>Fungi incertae sedis</taxon>
        <taxon>Mucoromycota</taxon>
        <taxon>Glomeromycotina</taxon>
        <taxon>Glomeromycetes</taxon>
        <taxon>Diversisporales</taxon>
        <taxon>Gigasporaceae</taxon>
        <taxon>Gigaspora</taxon>
    </lineage>
</organism>
<feature type="non-terminal residue" evidence="1">
    <location>
        <position position="101"/>
    </location>
</feature>
<gene>
    <name evidence="1" type="ORF">GMARGA_LOCUS7893</name>
</gene>
<dbReference type="SUPFAM" id="SSF81901">
    <property type="entry name" value="HCP-like"/>
    <property type="match status" value="1"/>
</dbReference>
<protein>
    <submittedName>
        <fullName evidence="1">2281_t:CDS:1</fullName>
    </submittedName>
</protein>